<comment type="similarity">
    <text evidence="2">Belongs to the bacterial solute-binding protein SsuA/TauA family.</text>
</comment>
<comment type="caution">
    <text evidence="6">The sequence shown here is derived from an EMBL/GenBank/DDBJ whole genome shotgun (WGS) entry which is preliminary data.</text>
</comment>
<proteinExistence type="inferred from homology"/>
<dbReference type="Proteomes" id="UP000249130">
    <property type="component" value="Unassembled WGS sequence"/>
</dbReference>
<dbReference type="GO" id="GO:0042597">
    <property type="term" value="C:periplasmic space"/>
    <property type="evidence" value="ECO:0007669"/>
    <property type="project" value="UniProtKB-SubCell"/>
</dbReference>
<feature type="domain" description="SsuA/THI5-like" evidence="5">
    <location>
        <begin position="48"/>
        <end position="250"/>
    </location>
</feature>
<name>A0A327KBG6_9BRAD</name>
<gene>
    <name evidence="6" type="ORF">CH341_31145</name>
</gene>
<feature type="chain" id="PRO_5016453032" evidence="4">
    <location>
        <begin position="27"/>
        <end position="321"/>
    </location>
</feature>
<keyword evidence="3 4" id="KW-0732">Signal</keyword>
<sequence length="321" mass="34163">MRSNAPWRFGAVLLAATLASATPTLAQDTLKLAIGQRGNWDTAIPELGQKAGIFKKHGLTLELLYTQGGGETQQAVLSGSVDIGVAAGTLGVVGAFAKGAPVRILGAQATGAADFWYVRGESKLKSIKDADAATTIAYSTNGSSTNSVVLAFVKQYDLKSKPVATGSPPATFTQVMSGQIDVGWSSPPFGFDAMDQGKIRIVAKATDVPEVRDQSIRTLITHARVLQQKGDALARFMAGYRETIDWMYSDDAALASYAELAGTTPATAKRIRDEFFPKSLLDPDTMAGMDIVMRDAVAFKVIPAPLTKAQLDELIRIPPRK</sequence>
<dbReference type="AlphaFoldDB" id="A0A327KBG6"/>
<reference evidence="6 7" key="1">
    <citation type="submission" date="2017-07" db="EMBL/GenBank/DDBJ databases">
        <title>Draft Genome Sequences of Select Purple Nonsulfur Bacteria.</title>
        <authorList>
            <person name="Lasarre B."/>
            <person name="Mckinlay J.B."/>
        </authorList>
    </citation>
    <scope>NUCLEOTIDE SEQUENCE [LARGE SCALE GENOMIC DNA]</scope>
    <source>
        <strain evidence="6 7">DSM 5909</strain>
    </source>
</reference>
<dbReference type="PANTHER" id="PTHR30024">
    <property type="entry name" value="ALIPHATIC SULFONATES-BINDING PROTEIN-RELATED"/>
    <property type="match status" value="1"/>
</dbReference>
<evidence type="ECO:0000256" key="2">
    <source>
        <dbReference type="ARBA" id="ARBA00010742"/>
    </source>
</evidence>
<accession>A0A327KBG6</accession>
<dbReference type="Gene3D" id="3.40.190.10">
    <property type="entry name" value="Periplasmic binding protein-like II"/>
    <property type="match status" value="2"/>
</dbReference>
<dbReference type="SUPFAM" id="SSF53850">
    <property type="entry name" value="Periplasmic binding protein-like II"/>
    <property type="match status" value="1"/>
</dbReference>
<keyword evidence="7" id="KW-1185">Reference proteome</keyword>
<evidence type="ECO:0000259" key="5">
    <source>
        <dbReference type="Pfam" id="PF09084"/>
    </source>
</evidence>
<evidence type="ECO:0000256" key="1">
    <source>
        <dbReference type="ARBA" id="ARBA00004418"/>
    </source>
</evidence>
<dbReference type="RefSeq" id="WP_111423624.1">
    <property type="nucleotide sequence ID" value="NZ_NPEX01000581.1"/>
</dbReference>
<dbReference type="InterPro" id="IPR015168">
    <property type="entry name" value="SsuA/THI5"/>
</dbReference>
<feature type="signal peptide" evidence="4">
    <location>
        <begin position="1"/>
        <end position="26"/>
    </location>
</feature>
<dbReference type="EMBL" id="NPEX01000581">
    <property type="protein sequence ID" value="RAI34985.1"/>
    <property type="molecule type" value="Genomic_DNA"/>
</dbReference>
<dbReference type="Pfam" id="PF09084">
    <property type="entry name" value="NMT1"/>
    <property type="match status" value="1"/>
</dbReference>
<evidence type="ECO:0000313" key="7">
    <source>
        <dbReference type="Proteomes" id="UP000249130"/>
    </source>
</evidence>
<dbReference type="PANTHER" id="PTHR30024:SF47">
    <property type="entry name" value="TAURINE-BINDING PERIPLASMIC PROTEIN"/>
    <property type="match status" value="1"/>
</dbReference>
<dbReference type="OrthoDB" id="7374754at2"/>
<evidence type="ECO:0000256" key="3">
    <source>
        <dbReference type="ARBA" id="ARBA00022729"/>
    </source>
</evidence>
<protein>
    <submittedName>
        <fullName evidence="6">Sulfonate ABC transporter</fullName>
    </submittedName>
</protein>
<evidence type="ECO:0000313" key="6">
    <source>
        <dbReference type="EMBL" id="RAI34985.1"/>
    </source>
</evidence>
<dbReference type="GO" id="GO:0042918">
    <property type="term" value="P:alkanesulfonate transmembrane transport"/>
    <property type="evidence" value="ECO:0007669"/>
    <property type="project" value="TreeGrafter"/>
</dbReference>
<comment type="subcellular location">
    <subcellularLocation>
        <location evidence="1">Periplasm</location>
    </subcellularLocation>
</comment>
<organism evidence="6 7">
    <name type="scientific">Rhodoplanes roseus</name>
    <dbReference type="NCBI Taxonomy" id="29409"/>
    <lineage>
        <taxon>Bacteria</taxon>
        <taxon>Pseudomonadati</taxon>
        <taxon>Pseudomonadota</taxon>
        <taxon>Alphaproteobacteria</taxon>
        <taxon>Hyphomicrobiales</taxon>
        <taxon>Nitrobacteraceae</taxon>
        <taxon>Rhodoplanes</taxon>
    </lineage>
</organism>
<evidence type="ECO:0000256" key="4">
    <source>
        <dbReference type="SAM" id="SignalP"/>
    </source>
</evidence>